<protein>
    <submittedName>
        <fullName evidence="1">Uncharacterized protein</fullName>
    </submittedName>
</protein>
<dbReference type="Proteomes" id="UP001372338">
    <property type="component" value="Unassembled WGS sequence"/>
</dbReference>
<comment type="caution">
    <text evidence="1">The sequence shown here is derived from an EMBL/GenBank/DDBJ whole genome shotgun (WGS) entry which is preliminary data.</text>
</comment>
<proteinExistence type="predicted"/>
<gene>
    <name evidence="1" type="ORF">RIF29_41152</name>
</gene>
<sequence length="335" mass="37757">MGISHCSHANLGSDCIIKGGAEAAEARWGESFKVLVGNYKEEDDDQTEVWFVKYKDGNERMKRQQHDCCCGMKARSHYSGEIESIDFRLEDNYDGKETRCSFELKKTSHGLRGGMIGPMKMSGDVKFYTNIKNIKKNHVAETVIFSYGGPGRRGLFVVEMKKRFNRDEAYMVTLAHYYLTKDRGLSVTAKIDRTGDIELEGPINHPSADLRKVLDKTCRTGEWSPAACLHCSEANITDSSSFPRDKRFVVNIKDSFNNFGNDNQTNFGSEVKNGDSSNNRCYNKRHNYDNHDDNSKNNRGTLYGIADPVVSYGSTDDGTPYRKTLLFAIAGIPRK</sequence>
<evidence type="ECO:0000313" key="2">
    <source>
        <dbReference type="Proteomes" id="UP001372338"/>
    </source>
</evidence>
<dbReference type="EMBL" id="JAYWIO010000008">
    <property type="protein sequence ID" value="KAK7246290.1"/>
    <property type="molecule type" value="Genomic_DNA"/>
</dbReference>
<name>A0AAN9E513_CROPI</name>
<dbReference type="AlphaFoldDB" id="A0AAN9E513"/>
<organism evidence="1 2">
    <name type="scientific">Crotalaria pallida</name>
    <name type="common">Smooth rattlebox</name>
    <name type="synonym">Crotalaria striata</name>
    <dbReference type="NCBI Taxonomy" id="3830"/>
    <lineage>
        <taxon>Eukaryota</taxon>
        <taxon>Viridiplantae</taxon>
        <taxon>Streptophyta</taxon>
        <taxon>Embryophyta</taxon>
        <taxon>Tracheophyta</taxon>
        <taxon>Spermatophyta</taxon>
        <taxon>Magnoliopsida</taxon>
        <taxon>eudicotyledons</taxon>
        <taxon>Gunneridae</taxon>
        <taxon>Pentapetalae</taxon>
        <taxon>rosids</taxon>
        <taxon>fabids</taxon>
        <taxon>Fabales</taxon>
        <taxon>Fabaceae</taxon>
        <taxon>Papilionoideae</taxon>
        <taxon>50 kb inversion clade</taxon>
        <taxon>genistoids sensu lato</taxon>
        <taxon>core genistoids</taxon>
        <taxon>Crotalarieae</taxon>
        <taxon>Crotalaria</taxon>
    </lineage>
</organism>
<accession>A0AAN9E513</accession>
<keyword evidence="2" id="KW-1185">Reference proteome</keyword>
<reference evidence="1 2" key="1">
    <citation type="submission" date="2024-01" db="EMBL/GenBank/DDBJ databases">
        <title>The genomes of 5 underutilized Papilionoideae crops provide insights into root nodulation and disease resistanc.</title>
        <authorList>
            <person name="Yuan L."/>
        </authorList>
    </citation>
    <scope>NUCLEOTIDE SEQUENCE [LARGE SCALE GENOMIC DNA]</scope>
    <source>
        <strain evidence="1">ZHUSHIDOU_FW_LH</strain>
        <tissue evidence="1">Leaf</tissue>
    </source>
</reference>
<evidence type="ECO:0000313" key="1">
    <source>
        <dbReference type="EMBL" id="KAK7246290.1"/>
    </source>
</evidence>